<dbReference type="Pfam" id="PF01047">
    <property type="entry name" value="MarR"/>
    <property type="match status" value="1"/>
</dbReference>
<sequence>MPPNPRKQPDPGVMIRDAVAQVVRWASHADTRKQLFDPREAGLTPTDVALLEYIDDKGPVRVSELATQQGVDKSTMTPQVRRLEDKGLVDKQADPDDGRATLLTASTAGRRMHRNIGKAGAAVVDEILADWTDDDREAFAQLFTRFAEQLMRGEPSQRTDSERNTTGDVIKGS</sequence>
<dbReference type="SUPFAM" id="SSF46785">
    <property type="entry name" value="Winged helix' DNA-binding domain"/>
    <property type="match status" value="1"/>
</dbReference>
<dbReference type="InterPro" id="IPR000835">
    <property type="entry name" value="HTH_MarR-typ"/>
</dbReference>
<dbReference type="Gene3D" id="1.10.10.10">
    <property type="entry name" value="Winged helix-like DNA-binding domain superfamily/Winged helix DNA-binding domain"/>
    <property type="match status" value="1"/>
</dbReference>
<evidence type="ECO:0000259" key="2">
    <source>
        <dbReference type="PROSITE" id="PS50995"/>
    </source>
</evidence>
<feature type="compositionally biased region" description="Basic and acidic residues" evidence="1">
    <location>
        <begin position="155"/>
        <end position="165"/>
    </location>
</feature>
<keyword evidence="4" id="KW-1185">Reference proteome</keyword>
<evidence type="ECO:0000256" key="1">
    <source>
        <dbReference type="SAM" id="MobiDB-lite"/>
    </source>
</evidence>
<evidence type="ECO:0000313" key="4">
    <source>
        <dbReference type="Proteomes" id="UP000829069"/>
    </source>
</evidence>
<feature type="domain" description="HTH marR-type" evidence="2">
    <location>
        <begin position="12"/>
        <end position="148"/>
    </location>
</feature>
<dbReference type="RefSeq" id="WP_241913407.1">
    <property type="nucleotide sequence ID" value="NZ_CP093326.1"/>
</dbReference>
<gene>
    <name evidence="3" type="ORF">MNQ99_14445</name>
</gene>
<dbReference type="EMBL" id="CP093326">
    <property type="protein sequence ID" value="UNK45128.1"/>
    <property type="molecule type" value="Genomic_DNA"/>
</dbReference>
<protein>
    <submittedName>
        <fullName evidence="3">MarR family transcriptional regulator</fullName>
    </submittedName>
</protein>
<proteinExistence type="predicted"/>
<dbReference type="PRINTS" id="PR00598">
    <property type="entry name" value="HTHMARR"/>
</dbReference>
<feature type="region of interest" description="Disordered" evidence="1">
    <location>
        <begin position="150"/>
        <end position="173"/>
    </location>
</feature>
<dbReference type="SMART" id="SM00347">
    <property type="entry name" value="HTH_MARR"/>
    <property type="match status" value="1"/>
</dbReference>
<reference evidence="3 4" key="1">
    <citation type="submission" date="2022-03" db="EMBL/GenBank/DDBJ databases">
        <title>Isotopic signatures of nitrous oxide derived from detoxification processes.</title>
        <authorList>
            <person name="Behrendt U."/>
            <person name="Buchen C."/>
            <person name="Well R."/>
            <person name="Ulrich A."/>
            <person name="Rohe L."/>
            <person name="Kolb S."/>
            <person name="Schloter M."/>
            <person name="Horn M.A."/>
            <person name="Augustin J."/>
        </authorList>
    </citation>
    <scope>NUCLEOTIDE SEQUENCE [LARGE SCALE GENOMIC DNA]</scope>
    <source>
        <strain evidence="3 4">S4-C24</strain>
    </source>
</reference>
<dbReference type="InterPro" id="IPR039422">
    <property type="entry name" value="MarR/SlyA-like"/>
</dbReference>
<dbReference type="PANTHER" id="PTHR33164">
    <property type="entry name" value="TRANSCRIPTIONAL REGULATOR, MARR FAMILY"/>
    <property type="match status" value="1"/>
</dbReference>
<dbReference type="PANTHER" id="PTHR33164:SF57">
    <property type="entry name" value="MARR-FAMILY TRANSCRIPTIONAL REGULATOR"/>
    <property type="match status" value="1"/>
</dbReference>
<accession>A0ABY3W976</accession>
<dbReference type="InterPro" id="IPR011991">
    <property type="entry name" value="ArsR-like_HTH"/>
</dbReference>
<dbReference type="CDD" id="cd00090">
    <property type="entry name" value="HTH_ARSR"/>
    <property type="match status" value="1"/>
</dbReference>
<dbReference type="PROSITE" id="PS50995">
    <property type="entry name" value="HTH_MARR_2"/>
    <property type="match status" value="1"/>
</dbReference>
<dbReference type="InterPro" id="IPR036388">
    <property type="entry name" value="WH-like_DNA-bd_sf"/>
</dbReference>
<name>A0ABY3W976_9MICC</name>
<organism evidence="3 4">
    <name type="scientific">Arthrobacter sulfonylureivorans</name>
    <dbReference type="NCBI Taxonomy" id="2486855"/>
    <lineage>
        <taxon>Bacteria</taxon>
        <taxon>Bacillati</taxon>
        <taxon>Actinomycetota</taxon>
        <taxon>Actinomycetes</taxon>
        <taxon>Micrococcales</taxon>
        <taxon>Micrococcaceae</taxon>
        <taxon>Arthrobacter</taxon>
    </lineage>
</organism>
<evidence type="ECO:0000313" key="3">
    <source>
        <dbReference type="EMBL" id="UNK45128.1"/>
    </source>
</evidence>
<dbReference type="InterPro" id="IPR036390">
    <property type="entry name" value="WH_DNA-bd_sf"/>
</dbReference>
<dbReference type="Proteomes" id="UP000829069">
    <property type="component" value="Chromosome"/>
</dbReference>